<dbReference type="PANTHER" id="PTHR11808">
    <property type="entry name" value="TRANS-SULFURATION ENZYME FAMILY MEMBER"/>
    <property type="match status" value="1"/>
</dbReference>
<keyword evidence="2 3" id="KW-0663">Pyridoxal phosphate</keyword>
<dbReference type="PANTHER" id="PTHR11808:SF35">
    <property type="entry name" value="CYSTATHIONINE GAMMA-SYNTHASE (AFU_ORTHOLOGUE AFUA_7G01590)"/>
    <property type="match status" value="1"/>
</dbReference>
<feature type="non-terminal residue" evidence="4">
    <location>
        <position position="1"/>
    </location>
</feature>
<comment type="similarity">
    <text evidence="3">Belongs to the trans-sulfuration enzymes family.</text>
</comment>
<dbReference type="GO" id="GO:0016846">
    <property type="term" value="F:carbon-sulfur lyase activity"/>
    <property type="evidence" value="ECO:0007669"/>
    <property type="project" value="TreeGrafter"/>
</dbReference>
<comment type="caution">
    <text evidence="4">The sequence shown here is derived from an EMBL/GenBank/DDBJ whole genome shotgun (WGS) entry which is preliminary data.</text>
</comment>
<evidence type="ECO:0008006" key="6">
    <source>
        <dbReference type="Google" id="ProtNLM"/>
    </source>
</evidence>
<accession>A0A7C8JIR3</accession>
<evidence type="ECO:0000256" key="3">
    <source>
        <dbReference type="RuleBase" id="RU362118"/>
    </source>
</evidence>
<dbReference type="InterPro" id="IPR000277">
    <property type="entry name" value="Cys/Met-Metab_PyrdxlP-dep_enz"/>
</dbReference>
<organism evidence="4 5">
    <name type="scientific">Orbilia oligospora</name>
    <name type="common">Nematode-trapping fungus</name>
    <name type="synonym">Arthrobotrys oligospora</name>
    <dbReference type="NCBI Taxonomy" id="2813651"/>
    <lineage>
        <taxon>Eukaryota</taxon>
        <taxon>Fungi</taxon>
        <taxon>Dikarya</taxon>
        <taxon>Ascomycota</taxon>
        <taxon>Pezizomycotina</taxon>
        <taxon>Orbiliomycetes</taxon>
        <taxon>Orbiliales</taxon>
        <taxon>Orbiliaceae</taxon>
        <taxon>Orbilia</taxon>
    </lineage>
</organism>
<dbReference type="Proteomes" id="UP000480548">
    <property type="component" value="Unassembled WGS sequence"/>
</dbReference>
<dbReference type="InterPro" id="IPR015424">
    <property type="entry name" value="PyrdxlP-dep_Trfase"/>
</dbReference>
<dbReference type="AlphaFoldDB" id="A0A7C8JIR3"/>
<name>A0A7C8JIR3_ORBOL</name>
<dbReference type="EMBL" id="WIQZ01000154">
    <property type="protein sequence ID" value="KAF3120345.1"/>
    <property type="molecule type" value="Genomic_DNA"/>
</dbReference>
<dbReference type="GO" id="GO:0030170">
    <property type="term" value="F:pyridoxal phosphate binding"/>
    <property type="evidence" value="ECO:0007669"/>
    <property type="project" value="InterPro"/>
</dbReference>
<dbReference type="Pfam" id="PF01053">
    <property type="entry name" value="Cys_Met_Meta_PP"/>
    <property type="match status" value="1"/>
</dbReference>
<comment type="cofactor">
    <cofactor evidence="1 3">
        <name>pyridoxal 5'-phosphate</name>
        <dbReference type="ChEBI" id="CHEBI:597326"/>
    </cofactor>
</comment>
<evidence type="ECO:0000256" key="2">
    <source>
        <dbReference type="ARBA" id="ARBA00022898"/>
    </source>
</evidence>
<dbReference type="GO" id="GO:0019346">
    <property type="term" value="P:transsulfuration"/>
    <property type="evidence" value="ECO:0007669"/>
    <property type="project" value="InterPro"/>
</dbReference>
<sequence>QMTGGFGPVFGLMKTELLAKTLPSHLELFAHATSLGGVESLIEWRAMSDTHCPTTLLRLSIGVENWEDLRNDLFQAFEKLAKGEQVVLSGKH</sequence>
<evidence type="ECO:0000313" key="5">
    <source>
        <dbReference type="Proteomes" id="UP000480548"/>
    </source>
</evidence>
<reference evidence="4 5" key="1">
    <citation type="submission" date="2019-06" db="EMBL/GenBank/DDBJ databases">
        <authorList>
            <person name="Palmer J.M."/>
        </authorList>
    </citation>
    <scope>NUCLEOTIDE SEQUENCE [LARGE SCALE GENOMIC DNA]</scope>
    <source>
        <strain evidence="4 5">TWF703</strain>
    </source>
</reference>
<evidence type="ECO:0000256" key="1">
    <source>
        <dbReference type="ARBA" id="ARBA00001933"/>
    </source>
</evidence>
<proteinExistence type="inferred from homology"/>
<dbReference type="SUPFAM" id="SSF53383">
    <property type="entry name" value="PLP-dependent transferases"/>
    <property type="match status" value="1"/>
</dbReference>
<dbReference type="Gene3D" id="3.90.1150.10">
    <property type="entry name" value="Aspartate Aminotransferase, domain 1"/>
    <property type="match status" value="1"/>
</dbReference>
<evidence type="ECO:0000313" key="4">
    <source>
        <dbReference type="EMBL" id="KAF3120345.1"/>
    </source>
</evidence>
<dbReference type="GO" id="GO:0005737">
    <property type="term" value="C:cytoplasm"/>
    <property type="evidence" value="ECO:0007669"/>
    <property type="project" value="TreeGrafter"/>
</dbReference>
<gene>
    <name evidence="4" type="ORF">TWF703_002655</name>
</gene>
<protein>
    <recommendedName>
        <fullName evidence="6">Cystathionine gamma-synthase</fullName>
    </recommendedName>
</protein>
<dbReference type="InterPro" id="IPR015422">
    <property type="entry name" value="PyrdxlP-dep_Trfase_small"/>
</dbReference>